<keyword evidence="4" id="KW-1015">Disulfide bond</keyword>
<dbReference type="PROSITE" id="PS51828">
    <property type="entry name" value="PTX_2"/>
    <property type="match status" value="1"/>
</dbReference>
<evidence type="ECO:0000256" key="1">
    <source>
        <dbReference type="ARBA" id="ARBA00001913"/>
    </source>
</evidence>
<dbReference type="Pfam" id="PF00354">
    <property type="entry name" value="Pentaxin"/>
    <property type="match status" value="1"/>
</dbReference>
<dbReference type="Proteomes" id="UP000001593">
    <property type="component" value="Unassembled WGS sequence"/>
</dbReference>
<accession>A7SDG6</accession>
<keyword evidence="2" id="KW-0479">Metal-binding</keyword>
<feature type="non-terminal residue" evidence="8">
    <location>
        <position position="116"/>
    </location>
</feature>
<dbReference type="InterPro" id="IPR051360">
    <property type="entry name" value="Neuronal_Pentraxin_Related"/>
</dbReference>
<evidence type="ECO:0000256" key="6">
    <source>
        <dbReference type="PROSITE-ProRule" id="PRU01172"/>
    </source>
</evidence>
<dbReference type="InterPro" id="IPR013320">
    <property type="entry name" value="ConA-like_dom_sf"/>
</dbReference>
<reference evidence="8 9" key="1">
    <citation type="journal article" date="2007" name="Science">
        <title>Sea anemone genome reveals ancestral eumetazoan gene repertoire and genomic organization.</title>
        <authorList>
            <person name="Putnam N.H."/>
            <person name="Srivastava M."/>
            <person name="Hellsten U."/>
            <person name="Dirks B."/>
            <person name="Chapman J."/>
            <person name="Salamov A."/>
            <person name="Terry A."/>
            <person name="Shapiro H."/>
            <person name="Lindquist E."/>
            <person name="Kapitonov V.V."/>
            <person name="Jurka J."/>
            <person name="Genikhovich G."/>
            <person name="Grigoriev I.V."/>
            <person name="Lucas S.M."/>
            <person name="Steele R.E."/>
            <person name="Finnerty J.R."/>
            <person name="Technau U."/>
            <person name="Martindale M.Q."/>
            <person name="Rokhsar D.S."/>
        </authorList>
    </citation>
    <scope>NUCLEOTIDE SEQUENCE [LARGE SCALE GENOMIC DNA]</scope>
    <source>
        <strain evidence="9">CH2 X CH6</strain>
    </source>
</reference>
<evidence type="ECO:0000313" key="8">
    <source>
        <dbReference type="EMBL" id="EDO38221.1"/>
    </source>
</evidence>
<dbReference type="InterPro" id="IPR001759">
    <property type="entry name" value="PTX_dom"/>
</dbReference>
<dbReference type="AlphaFoldDB" id="A7SDG6"/>
<dbReference type="PROSITE" id="PS00289">
    <property type="entry name" value="PTX_1"/>
    <property type="match status" value="1"/>
</dbReference>
<dbReference type="HOGENOM" id="CLU_156979_0_0_1"/>
<proteinExistence type="predicted"/>
<dbReference type="EMBL" id="DS469630">
    <property type="protein sequence ID" value="EDO38221.1"/>
    <property type="molecule type" value="Genomic_DNA"/>
</dbReference>
<protein>
    <recommendedName>
        <fullName evidence="7">Pentraxin (PTX) domain-containing protein</fullName>
    </recommendedName>
</protein>
<evidence type="ECO:0000256" key="3">
    <source>
        <dbReference type="ARBA" id="ARBA00022837"/>
    </source>
</evidence>
<keyword evidence="9" id="KW-1185">Reference proteome</keyword>
<dbReference type="InterPro" id="IPR030476">
    <property type="entry name" value="Pentaxin_CS"/>
</dbReference>
<gene>
    <name evidence="8" type="ORF">NEMVEDRAFT_v1g114239</name>
</gene>
<organism evidence="8 9">
    <name type="scientific">Nematostella vectensis</name>
    <name type="common">Starlet sea anemone</name>
    <dbReference type="NCBI Taxonomy" id="45351"/>
    <lineage>
        <taxon>Eukaryota</taxon>
        <taxon>Metazoa</taxon>
        <taxon>Cnidaria</taxon>
        <taxon>Anthozoa</taxon>
        <taxon>Hexacorallia</taxon>
        <taxon>Actiniaria</taxon>
        <taxon>Edwardsiidae</taxon>
        <taxon>Nematostella</taxon>
    </lineage>
</organism>
<comment type="cofactor">
    <cofactor evidence="1">
        <name>Ca(2+)</name>
        <dbReference type="ChEBI" id="CHEBI:29108"/>
    </cofactor>
</comment>
<name>A7SDG6_NEMVE</name>
<evidence type="ECO:0000256" key="5">
    <source>
        <dbReference type="ARBA" id="ARBA00023180"/>
    </source>
</evidence>
<dbReference type="Gene3D" id="2.60.120.200">
    <property type="match status" value="1"/>
</dbReference>
<comment type="caution">
    <text evidence="6">Lacks conserved residue(s) required for the propagation of feature annotation.</text>
</comment>
<dbReference type="InParanoid" id="A7SDG6"/>
<dbReference type="STRING" id="45351.A7SDG6"/>
<evidence type="ECO:0000256" key="2">
    <source>
        <dbReference type="ARBA" id="ARBA00022723"/>
    </source>
</evidence>
<dbReference type="GO" id="GO:0046872">
    <property type="term" value="F:metal ion binding"/>
    <property type="evidence" value="ECO:0007669"/>
    <property type="project" value="UniProtKB-KW"/>
</dbReference>
<dbReference type="PANTHER" id="PTHR19277">
    <property type="entry name" value="PENTRAXIN"/>
    <property type="match status" value="1"/>
</dbReference>
<feature type="domain" description="Pentraxin (PTX)" evidence="7">
    <location>
        <begin position="1"/>
        <end position="116"/>
    </location>
</feature>
<sequence length="116" mass="12838">MFFKCSKIQTLDLSDGRWHHVCITWGSHEGRWSFHVDGARRGQGSKLMPGYTFPSTGKLVLGQEGRVLSGSADPSVAFVGALSQFTMWNESLTDETIKTIASRCAENLGSLVDWKE</sequence>
<keyword evidence="3" id="KW-0106">Calcium</keyword>
<dbReference type="PhylomeDB" id="A7SDG6"/>
<evidence type="ECO:0000256" key="4">
    <source>
        <dbReference type="ARBA" id="ARBA00023157"/>
    </source>
</evidence>
<dbReference type="PANTHER" id="PTHR19277:SF125">
    <property type="entry name" value="B6"/>
    <property type="match status" value="1"/>
</dbReference>
<evidence type="ECO:0000313" key="9">
    <source>
        <dbReference type="Proteomes" id="UP000001593"/>
    </source>
</evidence>
<keyword evidence="5" id="KW-0325">Glycoprotein</keyword>
<dbReference type="PRINTS" id="PR00895">
    <property type="entry name" value="PENTAXIN"/>
</dbReference>
<evidence type="ECO:0000259" key="7">
    <source>
        <dbReference type="PROSITE" id="PS51828"/>
    </source>
</evidence>
<dbReference type="SUPFAM" id="SSF49899">
    <property type="entry name" value="Concanavalin A-like lectins/glucanases"/>
    <property type="match status" value="1"/>
</dbReference>